<dbReference type="AlphaFoldDB" id="A0A821Y858"/>
<dbReference type="Pfam" id="PF25037">
    <property type="entry name" value="VPS13_C"/>
    <property type="match status" value="1"/>
</dbReference>
<dbReference type="Proteomes" id="UP000663838">
    <property type="component" value="Unassembled WGS sequence"/>
</dbReference>
<proteinExistence type="predicted"/>
<sequence length="33" mass="3905">TAQQEEIIRRVRYPRHLGRDGLVRPYISHEAMG</sequence>
<protein>
    <recommendedName>
        <fullName evidence="1">Intermembrane lipid transfer protein VPS13-like C-terminal domain-containing protein</fullName>
    </recommendedName>
</protein>
<comment type="caution">
    <text evidence="2">The sequence shown here is derived from an EMBL/GenBank/DDBJ whole genome shotgun (WGS) entry which is preliminary data.</text>
</comment>
<reference evidence="2" key="1">
    <citation type="submission" date="2021-02" db="EMBL/GenBank/DDBJ databases">
        <authorList>
            <person name="Nowell W R."/>
        </authorList>
    </citation>
    <scope>NUCLEOTIDE SEQUENCE</scope>
</reference>
<dbReference type="InterPro" id="IPR056748">
    <property type="entry name" value="VPS13-like_C"/>
</dbReference>
<name>A0A821Y858_9BILA</name>
<evidence type="ECO:0000259" key="1">
    <source>
        <dbReference type="Pfam" id="PF25037"/>
    </source>
</evidence>
<gene>
    <name evidence="2" type="ORF">TOA249_LOCUS34172</name>
</gene>
<feature type="non-terminal residue" evidence="2">
    <location>
        <position position="1"/>
    </location>
</feature>
<evidence type="ECO:0000313" key="3">
    <source>
        <dbReference type="Proteomes" id="UP000663838"/>
    </source>
</evidence>
<evidence type="ECO:0000313" key="2">
    <source>
        <dbReference type="EMBL" id="CAF4959013.1"/>
    </source>
</evidence>
<feature type="non-terminal residue" evidence="2">
    <location>
        <position position="33"/>
    </location>
</feature>
<accession>A0A821Y858</accession>
<feature type="domain" description="Intermembrane lipid transfer protein VPS13-like C-terminal" evidence="1">
    <location>
        <begin position="11"/>
        <end position="33"/>
    </location>
</feature>
<organism evidence="2 3">
    <name type="scientific">Rotaria socialis</name>
    <dbReference type="NCBI Taxonomy" id="392032"/>
    <lineage>
        <taxon>Eukaryota</taxon>
        <taxon>Metazoa</taxon>
        <taxon>Spiralia</taxon>
        <taxon>Gnathifera</taxon>
        <taxon>Rotifera</taxon>
        <taxon>Eurotatoria</taxon>
        <taxon>Bdelloidea</taxon>
        <taxon>Philodinida</taxon>
        <taxon>Philodinidae</taxon>
        <taxon>Rotaria</taxon>
    </lineage>
</organism>
<dbReference type="EMBL" id="CAJOBS010016200">
    <property type="protein sequence ID" value="CAF4959013.1"/>
    <property type="molecule type" value="Genomic_DNA"/>
</dbReference>